<evidence type="ECO:0000256" key="3">
    <source>
        <dbReference type="ARBA" id="ARBA00029447"/>
    </source>
</evidence>
<evidence type="ECO:0000256" key="5">
    <source>
        <dbReference type="SAM" id="Phobius"/>
    </source>
</evidence>
<dbReference type="PROSITE" id="PS50111">
    <property type="entry name" value="CHEMOTAXIS_TRANSDUC_2"/>
    <property type="match status" value="1"/>
</dbReference>
<dbReference type="GO" id="GO:0006935">
    <property type="term" value="P:chemotaxis"/>
    <property type="evidence" value="ECO:0007669"/>
    <property type="project" value="InterPro"/>
</dbReference>
<keyword evidence="5" id="KW-0812">Transmembrane</keyword>
<dbReference type="InterPro" id="IPR003660">
    <property type="entry name" value="HAMP_dom"/>
</dbReference>
<dbReference type="SMART" id="SM00304">
    <property type="entry name" value="HAMP"/>
    <property type="match status" value="2"/>
</dbReference>
<dbReference type="Pfam" id="PF00672">
    <property type="entry name" value="HAMP"/>
    <property type="match status" value="1"/>
</dbReference>
<protein>
    <submittedName>
        <fullName evidence="8">Methyl-accepting chemotaxis protein</fullName>
    </submittedName>
</protein>
<dbReference type="AlphaFoldDB" id="A0A930BR62"/>
<evidence type="ECO:0000256" key="4">
    <source>
        <dbReference type="PROSITE-ProRule" id="PRU00284"/>
    </source>
</evidence>
<evidence type="ECO:0000313" key="8">
    <source>
        <dbReference type="EMBL" id="MBF1164064.1"/>
    </source>
</evidence>
<dbReference type="PANTHER" id="PTHR32089:SF112">
    <property type="entry name" value="LYSOZYME-LIKE PROTEIN-RELATED"/>
    <property type="match status" value="1"/>
</dbReference>
<dbReference type="CDD" id="cd06225">
    <property type="entry name" value="HAMP"/>
    <property type="match status" value="1"/>
</dbReference>
<dbReference type="SMART" id="SM00283">
    <property type="entry name" value="MA"/>
    <property type="match status" value="1"/>
</dbReference>
<dbReference type="Gene3D" id="1.10.287.950">
    <property type="entry name" value="Methyl-accepting chemotaxis protein"/>
    <property type="match status" value="1"/>
</dbReference>
<comment type="caution">
    <text evidence="8">The sequence shown here is derived from an EMBL/GenBank/DDBJ whole genome shotgun (WGS) entry which is preliminary data.</text>
</comment>
<organism evidence="8 9">
    <name type="scientific">Dechloromonas agitata</name>
    <dbReference type="NCBI Taxonomy" id="73030"/>
    <lineage>
        <taxon>Bacteria</taxon>
        <taxon>Pseudomonadati</taxon>
        <taxon>Pseudomonadota</taxon>
        <taxon>Betaproteobacteria</taxon>
        <taxon>Rhodocyclales</taxon>
        <taxon>Azonexaceae</taxon>
        <taxon>Dechloromonas</taxon>
    </lineage>
</organism>
<dbReference type="CDD" id="cd12912">
    <property type="entry name" value="PDC2_MCP_like"/>
    <property type="match status" value="1"/>
</dbReference>
<dbReference type="EMBL" id="JABZMI010000035">
    <property type="protein sequence ID" value="MBF1164064.1"/>
    <property type="molecule type" value="Genomic_DNA"/>
</dbReference>
<dbReference type="RefSeq" id="WP_274739576.1">
    <property type="nucleotide sequence ID" value="NZ_JARBJQ010000011.1"/>
</dbReference>
<name>A0A930BR62_9RHOO</name>
<keyword evidence="5" id="KW-1133">Transmembrane helix</keyword>
<dbReference type="PANTHER" id="PTHR32089">
    <property type="entry name" value="METHYL-ACCEPTING CHEMOTAXIS PROTEIN MCPB"/>
    <property type="match status" value="1"/>
</dbReference>
<dbReference type="FunFam" id="1.10.287.950:FF:000001">
    <property type="entry name" value="Methyl-accepting chemotaxis sensory transducer"/>
    <property type="match status" value="1"/>
</dbReference>
<gene>
    <name evidence="8" type="ORF">HXL68_03385</name>
</gene>
<evidence type="ECO:0000313" key="9">
    <source>
        <dbReference type="Proteomes" id="UP000718593"/>
    </source>
</evidence>
<dbReference type="PROSITE" id="PS50885">
    <property type="entry name" value="HAMP"/>
    <property type="match status" value="1"/>
</dbReference>
<comment type="similarity">
    <text evidence="3">Belongs to the methyl-accepting chemotaxis (MCP) protein family.</text>
</comment>
<dbReference type="InterPro" id="IPR004090">
    <property type="entry name" value="Chemotax_Me-accpt_rcpt"/>
</dbReference>
<dbReference type="SUPFAM" id="SSF103190">
    <property type="entry name" value="Sensory domain-like"/>
    <property type="match status" value="1"/>
</dbReference>
<keyword evidence="5" id="KW-0472">Membrane</keyword>
<evidence type="ECO:0000256" key="2">
    <source>
        <dbReference type="ARBA" id="ARBA00023224"/>
    </source>
</evidence>
<dbReference type="InterPro" id="IPR033462">
    <property type="entry name" value="Cache_3-Cache_2"/>
</dbReference>
<dbReference type="PRINTS" id="PR00260">
    <property type="entry name" value="CHEMTRNSDUCR"/>
</dbReference>
<dbReference type="InterPro" id="IPR004089">
    <property type="entry name" value="MCPsignal_dom"/>
</dbReference>
<evidence type="ECO:0000259" key="6">
    <source>
        <dbReference type="PROSITE" id="PS50111"/>
    </source>
</evidence>
<evidence type="ECO:0000259" key="7">
    <source>
        <dbReference type="PROSITE" id="PS50885"/>
    </source>
</evidence>
<dbReference type="GO" id="GO:0004888">
    <property type="term" value="F:transmembrane signaling receptor activity"/>
    <property type="evidence" value="ECO:0007669"/>
    <property type="project" value="InterPro"/>
</dbReference>
<dbReference type="CDD" id="cd11386">
    <property type="entry name" value="MCP_signal"/>
    <property type="match status" value="1"/>
</dbReference>
<dbReference type="GO" id="GO:0016020">
    <property type="term" value="C:membrane"/>
    <property type="evidence" value="ECO:0007669"/>
    <property type="project" value="UniProtKB-SubCell"/>
</dbReference>
<comment type="subcellular location">
    <subcellularLocation>
        <location evidence="1">Membrane</location>
    </subcellularLocation>
</comment>
<dbReference type="Pfam" id="PF00015">
    <property type="entry name" value="MCPsignal"/>
    <property type="match status" value="1"/>
</dbReference>
<feature type="domain" description="Methyl-accepting transducer" evidence="6">
    <location>
        <begin position="387"/>
        <end position="623"/>
    </location>
</feature>
<dbReference type="Proteomes" id="UP000718593">
    <property type="component" value="Unassembled WGS sequence"/>
</dbReference>
<accession>A0A930BR62</accession>
<dbReference type="Gene3D" id="3.30.450.20">
    <property type="entry name" value="PAS domain"/>
    <property type="match status" value="1"/>
</dbReference>
<reference evidence="8" key="1">
    <citation type="submission" date="2020-04" db="EMBL/GenBank/DDBJ databases">
        <title>Deep metagenomics examines the oral microbiome during advanced dental caries in children, revealing novel taxa and co-occurrences with host molecules.</title>
        <authorList>
            <person name="Baker J.L."/>
            <person name="Morton J.T."/>
            <person name="Dinis M."/>
            <person name="Alvarez R."/>
            <person name="Tran N.C."/>
            <person name="Knight R."/>
            <person name="Edlund A."/>
        </authorList>
    </citation>
    <scope>NUCLEOTIDE SEQUENCE</scope>
    <source>
        <strain evidence="8">JCVI_32_bin.24</strain>
    </source>
</reference>
<proteinExistence type="inferred from homology"/>
<keyword evidence="2 4" id="KW-0807">Transducer</keyword>
<evidence type="ECO:0000256" key="1">
    <source>
        <dbReference type="ARBA" id="ARBA00004370"/>
    </source>
</evidence>
<feature type="transmembrane region" description="Helical" evidence="5">
    <location>
        <begin position="308"/>
        <end position="326"/>
    </location>
</feature>
<feature type="domain" description="HAMP" evidence="7">
    <location>
        <begin position="330"/>
        <end position="382"/>
    </location>
</feature>
<dbReference type="SUPFAM" id="SSF58104">
    <property type="entry name" value="Methyl-accepting chemotaxis protein (MCP) signaling domain"/>
    <property type="match status" value="1"/>
</dbReference>
<dbReference type="GO" id="GO:0007165">
    <property type="term" value="P:signal transduction"/>
    <property type="evidence" value="ECO:0007669"/>
    <property type="project" value="UniProtKB-KW"/>
</dbReference>
<dbReference type="InterPro" id="IPR029151">
    <property type="entry name" value="Sensor-like_sf"/>
</dbReference>
<dbReference type="Pfam" id="PF17201">
    <property type="entry name" value="Cache_3-Cache_2"/>
    <property type="match status" value="1"/>
</dbReference>
<sequence length="659" mass="70637">MARKLILVIASGITVVLVSAAFGLSTFLTDTLEKKALDALQANNRMVIDMIDTYNRSLEQTVIRLGGVFSGNYGQPFSLDANGVLHHGNETISMDNTVIPDRFTAQAQVAATVLTRQGSDFVRTSTSIKDDSGQRAAGVPLGAGHPAVPHLLKGEVFTGKARMLGRDFMTHYRPIKDRDGQVVGAFFVGLDFSDGLVALKKKVLAMKIGSTGYAYAMDMGKDRGLLTIHPASEGKSLLGIRDSRGNDFVEQMMTQKNGFVRYWWKNPDDSEDREKVVAFNHFPEWNWLIASGSYLDEFNSEGKTTGRGLLLLTLLLIPVVVIMVWWSARRWIAQPLEAVVAVAERVAEGDFTSRIEAGSNDEIGNLMRAFSKMQAHLADTIREVRNTVTSVASDASQLRASAQTVAQGSQEQSDAAASMAASVEQMSASIAMISQHAEDAQEISRASEMVSRESSDTIQQAVAAMNRIADTVRNASGTVAMLGTEINSVSTIASVIKEIADQTNLLALNAAIEAARAGEQGRGFAVVADEVRKLAERTTKSTHEITEMIARIQKGAEDAVVNMDRGAGEVSAGVDLAALAGEAIQQIRVGAGRALEAVEGISAAIREQSIASSTVAKGLETIAQMTESNNAEAQNTAAASEELQALARDLHTNVACFQV</sequence>